<dbReference type="PANTHER" id="PTHR37946">
    <property type="entry name" value="SLL1969 PROTEIN"/>
    <property type="match status" value="1"/>
</dbReference>
<evidence type="ECO:0000313" key="2">
    <source>
        <dbReference type="EMBL" id="RPJ65129.1"/>
    </source>
</evidence>
<evidence type="ECO:0000313" key="3">
    <source>
        <dbReference type="Proteomes" id="UP000275281"/>
    </source>
</evidence>
<keyword evidence="2" id="KW-0378">Hydrolase</keyword>
<protein>
    <submittedName>
        <fullName evidence="2">Alpha/beta hydrolase</fullName>
    </submittedName>
</protein>
<gene>
    <name evidence="2" type="ORF">DRW07_17630</name>
</gene>
<dbReference type="EMBL" id="RPOK01000006">
    <property type="protein sequence ID" value="RPJ65129.1"/>
    <property type="molecule type" value="Genomic_DNA"/>
</dbReference>
<organism evidence="2 3">
    <name type="scientific">Alteromonas sediminis</name>
    <dbReference type="NCBI Taxonomy" id="2259342"/>
    <lineage>
        <taxon>Bacteria</taxon>
        <taxon>Pseudomonadati</taxon>
        <taxon>Pseudomonadota</taxon>
        <taxon>Gammaproteobacteria</taxon>
        <taxon>Alteromonadales</taxon>
        <taxon>Alteromonadaceae</taxon>
        <taxon>Alteromonas/Salinimonas group</taxon>
        <taxon>Alteromonas</taxon>
    </lineage>
</organism>
<evidence type="ECO:0000259" key="1">
    <source>
        <dbReference type="Pfam" id="PF00561"/>
    </source>
</evidence>
<keyword evidence="3" id="KW-1185">Reference proteome</keyword>
<dbReference type="PANTHER" id="PTHR37946:SF1">
    <property type="entry name" value="SLL1969 PROTEIN"/>
    <property type="match status" value="1"/>
</dbReference>
<dbReference type="Proteomes" id="UP000275281">
    <property type="component" value="Unassembled WGS sequence"/>
</dbReference>
<sequence>MKVLDEAKNLAPPRRVHTVMELLAPFEWCASLLTRQKLSGLPRGQKQPVMLAPGYMTDEWSMRPLKRFLTSLNYQAFDWGLGRNRGQVDKYIAHMAEHIRHCQQSYDIVQPFTLIGWSLGGVISREVARLYPDLVQEVITLGSPISGGPKYTALANRYASRETIDLDEFEKEVLSRNRKGISQPVTAIYSKTDGIVGWQAARDIYNTQARNIEVKATHLALGVNTSVWQIIAKILAEKPHEKPKTPTLTLE</sequence>
<dbReference type="RefSeq" id="WP_124029257.1">
    <property type="nucleotide sequence ID" value="NZ_JBHRSN010000013.1"/>
</dbReference>
<comment type="caution">
    <text evidence="2">The sequence shown here is derived from an EMBL/GenBank/DDBJ whole genome shotgun (WGS) entry which is preliminary data.</text>
</comment>
<name>A0A3N5Y4M8_9ALTE</name>
<dbReference type="AlphaFoldDB" id="A0A3N5Y4M8"/>
<reference evidence="2 3" key="1">
    <citation type="submission" date="2018-11" db="EMBL/GenBank/DDBJ databases">
        <authorList>
            <person name="Ye M.-Q."/>
            <person name="Du Z.-J."/>
        </authorList>
    </citation>
    <scope>NUCLEOTIDE SEQUENCE [LARGE SCALE GENOMIC DNA]</scope>
    <source>
        <strain evidence="2 3">U0105</strain>
    </source>
</reference>
<feature type="domain" description="AB hydrolase-1" evidence="1">
    <location>
        <begin position="86"/>
        <end position="145"/>
    </location>
</feature>
<dbReference type="Pfam" id="PF00561">
    <property type="entry name" value="Abhydrolase_1"/>
    <property type="match status" value="1"/>
</dbReference>
<dbReference type="Gene3D" id="3.40.50.1820">
    <property type="entry name" value="alpha/beta hydrolase"/>
    <property type="match status" value="1"/>
</dbReference>
<accession>A0A3N5Y4M8</accession>
<dbReference type="GO" id="GO:0016787">
    <property type="term" value="F:hydrolase activity"/>
    <property type="evidence" value="ECO:0007669"/>
    <property type="project" value="UniProtKB-KW"/>
</dbReference>
<dbReference type="InterPro" id="IPR029058">
    <property type="entry name" value="AB_hydrolase_fold"/>
</dbReference>
<dbReference type="SUPFAM" id="SSF53474">
    <property type="entry name" value="alpha/beta-Hydrolases"/>
    <property type="match status" value="1"/>
</dbReference>
<proteinExistence type="predicted"/>
<dbReference type="InterPro" id="IPR000073">
    <property type="entry name" value="AB_hydrolase_1"/>
</dbReference>
<dbReference type="OrthoDB" id="345573at2"/>